<comment type="subcellular location">
    <subcellularLocation>
        <location evidence="1">Cell membrane</location>
        <topology evidence="1">Multi-pass membrane protein</topology>
    </subcellularLocation>
</comment>
<keyword evidence="4 7" id="KW-0812">Transmembrane</keyword>
<reference evidence="9" key="1">
    <citation type="submission" date="2023-06" db="EMBL/GenBank/DDBJ databases">
        <title>Uncultivated large filamentous bacteria from sulfidic sediments reveal new species and different genomic features in energy metabolism and defense.</title>
        <authorList>
            <person name="Fonseca A."/>
        </authorList>
    </citation>
    <scope>NUCLEOTIDE SEQUENCE</scope>
    <source>
        <strain evidence="9">HSG4</strain>
    </source>
</reference>
<evidence type="ECO:0000256" key="5">
    <source>
        <dbReference type="ARBA" id="ARBA00022989"/>
    </source>
</evidence>
<feature type="transmembrane region" description="Helical" evidence="7">
    <location>
        <begin position="656"/>
        <end position="677"/>
    </location>
</feature>
<dbReference type="SUPFAM" id="SSF82866">
    <property type="entry name" value="Multidrug efflux transporter AcrB transmembrane domain"/>
    <property type="match status" value="2"/>
</dbReference>
<keyword evidence="5 7" id="KW-1133">Transmembrane helix</keyword>
<dbReference type="EMBL" id="JAUCGM010000155">
    <property type="protein sequence ID" value="MDM8562439.1"/>
    <property type="molecule type" value="Genomic_DNA"/>
</dbReference>
<feature type="transmembrane region" description="Helical" evidence="7">
    <location>
        <begin position="246"/>
        <end position="270"/>
    </location>
</feature>
<comment type="similarity">
    <text evidence="2">Belongs to the resistance-nodulation-cell division (RND) (TC 2.A.6) family. MmpL subfamily.</text>
</comment>
<dbReference type="InterPro" id="IPR004869">
    <property type="entry name" value="MMPL_dom"/>
</dbReference>
<comment type="caution">
    <text evidence="9">The sequence shown here is derived from an EMBL/GenBank/DDBJ whole genome shotgun (WGS) entry which is preliminary data.</text>
</comment>
<feature type="transmembrane region" description="Helical" evidence="7">
    <location>
        <begin position="12"/>
        <end position="33"/>
    </location>
</feature>
<evidence type="ECO:0000256" key="3">
    <source>
        <dbReference type="ARBA" id="ARBA00022475"/>
    </source>
</evidence>
<feature type="transmembrane region" description="Helical" evidence="7">
    <location>
        <begin position="697"/>
        <end position="719"/>
    </location>
</feature>
<dbReference type="PROSITE" id="PS50156">
    <property type="entry name" value="SSD"/>
    <property type="match status" value="1"/>
</dbReference>
<evidence type="ECO:0000313" key="10">
    <source>
        <dbReference type="Proteomes" id="UP001171945"/>
    </source>
</evidence>
<feature type="transmembrane region" description="Helical" evidence="7">
    <location>
        <begin position="604"/>
        <end position="623"/>
    </location>
</feature>
<evidence type="ECO:0000256" key="2">
    <source>
        <dbReference type="ARBA" id="ARBA00010157"/>
    </source>
</evidence>
<protein>
    <submittedName>
        <fullName evidence="9">MMPL family transporter</fullName>
    </submittedName>
</protein>
<sequence length="762" mass="84966">MIERYSQWVIRWRYFIILATLVLVGLTTLGFPLKFDTDYRVFFSEENPQLVAFEDLQSTYTKNDNVLIVLAPKNGRVFTQETLEVVENLTHEAWQIPYSIRVDSITNFQHTYAHGDDLTVEDLVSNAKTLSEADMVRAKKVALSEPMLINKLISPKAHVTAINVTVQLPSIHPEAEVPEIVEFVRELADKVRANSPHLDVYLTGVVMMNNSFPEAAQSDMRTLFPALFLMIIVILWLLLRGLSGVFSTILVVIFSTISALGLAGLIGIALTGPSSTAPIMILTLAVADSVHFLVTLRHEMWENGREKHQAIVESLRVNFQPIFLTSLTTAIGFLSMNFGEVPPFHDLGNIVATGVMIAFVLSVSLLPALMAILPVRKKQQSSKNTHLMDRLGDFVVARQRLLMWGMAGVILFLIAFVPRNELNDVFVEYFDDSFAFRRATDFTTENLTGTYDIHYSLGAGESQGISDPLFLQKVAAFTDWYREQPEVTHVNTITDTFKRLNKNMHGDDPTYYRLPEQRDLAAQYLLLYEMSLPYGLDLNNQINIDKSATRIAITLKTLSTNELLALEERVQQWLKENGLPAMQVPGASTSIMFANIGSRNIRSMLLGAALALILISLILIFALRSLKFGLISLIPNLVPTLMAFGLWGLLVGQVGLGLSVVAGLTIGIVVDDTIHYLSKYLRARREKALDPEDAVRYAFHSVGLALWVTSLALVAGFAILSQSHFYLNSSMGIMTAVTIAFALMTDFLFLPPLLMKLDKKTT</sequence>
<evidence type="ECO:0000313" key="9">
    <source>
        <dbReference type="EMBL" id="MDM8562439.1"/>
    </source>
</evidence>
<feature type="transmembrane region" description="Helical" evidence="7">
    <location>
        <begin position="222"/>
        <end position="239"/>
    </location>
</feature>
<feature type="transmembrane region" description="Helical" evidence="7">
    <location>
        <begin position="276"/>
        <end position="296"/>
    </location>
</feature>
<keyword evidence="3" id="KW-1003">Cell membrane</keyword>
<dbReference type="Gene3D" id="1.20.1640.10">
    <property type="entry name" value="Multidrug efflux transporter AcrB transmembrane domain"/>
    <property type="match status" value="2"/>
</dbReference>
<accession>A0ABT7VRZ2</accession>
<organism evidence="9 10">
    <name type="scientific">Candidatus Marithioploca araucensis</name>
    <dbReference type="NCBI Taxonomy" id="70273"/>
    <lineage>
        <taxon>Bacteria</taxon>
        <taxon>Pseudomonadati</taxon>
        <taxon>Pseudomonadota</taxon>
        <taxon>Gammaproteobacteria</taxon>
        <taxon>Thiotrichales</taxon>
        <taxon>Thiotrichaceae</taxon>
        <taxon>Candidatus Marithioploca</taxon>
    </lineage>
</organism>
<feature type="transmembrane region" description="Helical" evidence="7">
    <location>
        <begin position="350"/>
        <end position="373"/>
    </location>
</feature>
<dbReference type="InterPro" id="IPR050545">
    <property type="entry name" value="Mycobact_MmpL"/>
</dbReference>
<feature type="domain" description="SSD" evidence="8">
    <location>
        <begin position="246"/>
        <end position="372"/>
    </location>
</feature>
<feature type="transmembrane region" description="Helical" evidence="7">
    <location>
        <begin position="401"/>
        <end position="418"/>
    </location>
</feature>
<proteinExistence type="inferred from homology"/>
<dbReference type="PANTHER" id="PTHR33406:SF6">
    <property type="entry name" value="MEMBRANE PROTEIN YDGH-RELATED"/>
    <property type="match status" value="1"/>
</dbReference>
<evidence type="ECO:0000256" key="7">
    <source>
        <dbReference type="SAM" id="Phobius"/>
    </source>
</evidence>
<evidence type="ECO:0000256" key="6">
    <source>
        <dbReference type="ARBA" id="ARBA00023136"/>
    </source>
</evidence>
<evidence type="ECO:0000259" key="8">
    <source>
        <dbReference type="PROSITE" id="PS50156"/>
    </source>
</evidence>
<gene>
    <name evidence="9" type="ORF">QUF54_03705</name>
</gene>
<dbReference type="InterPro" id="IPR000731">
    <property type="entry name" value="SSD"/>
</dbReference>
<evidence type="ECO:0000256" key="1">
    <source>
        <dbReference type="ARBA" id="ARBA00004651"/>
    </source>
</evidence>
<feature type="transmembrane region" description="Helical" evidence="7">
    <location>
        <begin position="725"/>
        <end position="750"/>
    </location>
</feature>
<feature type="transmembrane region" description="Helical" evidence="7">
    <location>
        <begin position="317"/>
        <end position="338"/>
    </location>
</feature>
<keyword evidence="10" id="KW-1185">Reference proteome</keyword>
<evidence type="ECO:0000256" key="4">
    <source>
        <dbReference type="ARBA" id="ARBA00022692"/>
    </source>
</evidence>
<dbReference type="Pfam" id="PF03176">
    <property type="entry name" value="MMPL"/>
    <property type="match status" value="2"/>
</dbReference>
<dbReference type="Proteomes" id="UP001171945">
    <property type="component" value="Unassembled WGS sequence"/>
</dbReference>
<feature type="transmembrane region" description="Helical" evidence="7">
    <location>
        <begin position="630"/>
        <end position="650"/>
    </location>
</feature>
<name>A0ABT7VRZ2_9GAMM</name>
<dbReference type="PANTHER" id="PTHR33406">
    <property type="entry name" value="MEMBRANE PROTEIN MJ1562-RELATED"/>
    <property type="match status" value="1"/>
</dbReference>
<keyword evidence="6 7" id="KW-0472">Membrane</keyword>